<sequence length="278" mass="31963">MKSKEALQHLKQHESQLLAIHYSCQSLGDGNEGLSPRITSIAVLHLASSSMHSFSIHLIAEVRNVKREEIHDHYDDLEKHMLIQFYDFVKSHQGALWIHWNMSNINYGFEAIAHRYKVLSGTDAPQVPDSRRFNLSTLILAIYGGNCVNNPRMVNLMQLNGGRPRDQLTGPEEVEAFRNKEYIKLHKSTISKVYWFQSMYSKLQARKIRTTHTNFWNRINEFMENPAAKLLSFVSVLYTLFQLTQAAYIGFPLPQQNNVKLSNPVVQGDLHDKTARSP</sequence>
<dbReference type="Proteomes" id="UP000198814">
    <property type="component" value="Unassembled WGS sequence"/>
</dbReference>
<dbReference type="OrthoDB" id="7889003at2"/>
<name>A0A1H8KBB3_9PROT</name>
<accession>A0A1H8KBB3</accession>
<dbReference type="RefSeq" id="WP_143026931.1">
    <property type="nucleotide sequence ID" value="NZ_FNOE01000003.1"/>
</dbReference>
<proteinExistence type="predicted"/>
<keyword evidence="2" id="KW-1185">Reference proteome</keyword>
<dbReference type="STRING" id="42354.SAMN05216333_10270"/>
<reference evidence="2" key="1">
    <citation type="submission" date="2016-10" db="EMBL/GenBank/DDBJ databases">
        <authorList>
            <person name="Varghese N."/>
            <person name="Submissions S."/>
        </authorList>
    </citation>
    <scope>NUCLEOTIDE SEQUENCE [LARGE SCALE GENOMIC DNA]</scope>
    <source>
        <strain evidence="2">Nm76</strain>
    </source>
</reference>
<organism evidence="1 2">
    <name type="scientific">Nitrosomonas oligotropha</name>
    <dbReference type="NCBI Taxonomy" id="42354"/>
    <lineage>
        <taxon>Bacteria</taxon>
        <taxon>Pseudomonadati</taxon>
        <taxon>Pseudomonadota</taxon>
        <taxon>Betaproteobacteria</taxon>
        <taxon>Nitrosomonadales</taxon>
        <taxon>Nitrosomonadaceae</taxon>
        <taxon>Nitrosomonas</taxon>
    </lineage>
</organism>
<evidence type="ECO:0000313" key="2">
    <source>
        <dbReference type="Proteomes" id="UP000198814"/>
    </source>
</evidence>
<dbReference type="EMBL" id="FODO01000002">
    <property type="protein sequence ID" value="SEN90309.1"/>
    <property type="molecule type" value="Genomic_DNA"/>
</dbReference>
<gene>
    <name evidence="1" type="ORF">SAMN05216333_10270</name>
</gene>
<protein>
    <submittedName>
        <fullName evidence="1">Uncharacterized protein</fullName>
    </submittedName>
</protein>
<dbReference type="AlphaFoldDB" id="A0A1H8KBB3"/>
<evidence type="ECO:0000313" key="1">
    <source>
        <dbReference type="EMBL" id="SEN90309.1"/>
    </source>
</evidence>